<comment type="caution">
    <text evidence="1">The sequence shown here is derived from an EMBL/GenBank/DDBJ whole genome shotgun (WGS) entry which is preliminary data.</text>
</comment>
<reference evidence="1" key="1">
    <citation type="journal article" date="2015" name="Nature">
        <title>Complex archaea that bridge the gap between prokaryotes and eukaryotes.</title>
        <authorList>
            <person name="Spang A."/>
            <person name="Saw J.H."/>
            <person name="Jorgensen S.L."/>
            <person name="Zaremba-Niedzwiedzka K."/>
            <person name="Martijn J."/>
            <person name="Lind A.E."/>
            <person name="van Eijk R."/>
            <person name="Schleper C."/>
            <person name="Guy L."/>
            <person name="Ettema T.J."/>
        </authorList>
    </citation>
    <scope>NUCLEOTIDE SEQUENCE</scope>
</reference>
<protein>
    <submittedName>
        <fullName evidence="1">Uncharacterized protein</fullName>
    </submittedName>
</protein>
<gene>
    <name evidence="1" type="ORF">LCGC14_1844800</name>
</gene>
<proteinExistence type="predicted"/>
<name>A0A0F9IRP6_9ZZZZ</name>
<evidence type="ECO:0000313" key="1">
    <source>
        <dbReference type="EMBL" id="KKL96400.1"/>
    </source>
</evidence>
<dbReference type="EMBL" id="LAZR01018440">
    <property type="protein sequence ID" value="KKL96400.1"/>
    <property type="molecule type" value="Genomic_DNA"/>
</dbReference>
<accession>A0A0F9IRP6</accession>
<organism evidence="1">
    <name type="scientific">marine sediment metagenome</name>
    <dbReference type="NCBI Taxonomy" id="412755"/>
    <lineage>
        <taxon>unclassified sequences</taxon>
        <taxon>metagenomes</taxon>
        <taxon>ecological metagenomes</taxon>
    </lineage>
</organism>
<feature type="non-terminal residue" evidence="1">
    <location>
        <position position="43"/>
    </location>
</feature>
<dbReference type="AlphaFoldDB" id="A0A0F9IRP6"/>
<sequence>MDNSAMRDRDELNRVRPAQGTLVGEVIYHCINSSIVIPNAWAK</sequence>